<comment type="caution">
    <text evidence="2">The sequence shown here is derived from an EMBL/GenBank/DDBJ whole genome shotgun (WGS) entry which is preliminary data.</text>
</comment>
<evidence type="ECO:0000256" key="1">
    <source>
        <dbReference type="SAM" id="MobiDB-lite"/>
    </source>
</evidence>
<feature type="compositionally biased region" description="Low complexity" evidence="1">
    <location>
        <begin position="32"/>
        <end position="47"/>
    </location>
</feature>
<feature type="region of interest" description="Disordered" evidence="1">
    <location>
        <begin position="1"/>
        <end position="85"/>
    </location>
</feature>
<evidence type="ECO:0000313" key="3">
    <source>
        <dbReference type="Proteomes" id="UP001189429"/>
    </source>
</evidence>
<reference evidence="2" key="1">
    <citation type="submission" date="2023-10" db="EMBL/GenBank/DDBJ databases">
        <authorList>
            <person name="Chen Y."/>
            <person name="Shah S."/>
            <person name="Dougan E. K."/>
            <person name="Thang M."/>
            <person name="Chan C."/>
        </authorList>
    </citation>
    <scope>NUCLEOTIDE SEQUENCE [LARGE SCALE GENOMIC DNA]</scope>
</reference>
<gene>
    <name evidence="2" type="ORF">PCOR1329_LOCUS27390</name>
</gene>
<evidence type="ECO:0000313" key="2">
    <source>
        <dbReference type="EMBL" id="CAK0828024.1"/>
    </source>
</evidence>
<keyword evidence="3" id="KW-1185">Reference proteome</keyword>
<dbReference type="Proteomes" id="UP001189429">
    <property type="component" value="Unassembled WGS sequence"/>
</dbReference>
<name>A0ABN9S846_9DINO</name>
<protein>
    <submittedName>
        <fullName evidence="2">Uncharacterized protein</fullName>
    </submittedName>
</protein>
<dbReference type="EMBL" id="CAUYUJ010009913">
    <property type="protein sequence ID" value="CAK0828024.1"/>
    <property type="molecule type" value="Genomic_DNA"/>
</dbReference>
<organism evidence="2 3">
    <name type="scientific">Prorocentrum cordatum</name>
    <dbReference type="NCBI Taxonomy" id="2364126"/>
    <lineage>
        <taxon>Eukaryota</taxon>
        <taxon>Sar</taxon>
        <taxon>Alveolata</taxon>
        <taxon>Dinophyceae</taxon>
        <taxon>Prorocentrales</taxon>
        <taxon>Prorocentraceae</taxon>
        <taxon>Prorocentrum</taxon>
    </lineage>
</organism>
<accession>A0ABN9S846</accession>
<proteinExistence type="predicted"/>
<sequence>MEPPNPSAARLLPEKTAARARASREPSGTPTARGGLRARALRRQALSESRRAGEPTASRRGHGDGSATGGHAAELRCGTAPRGGVPLAEAGALISAARGARRP</sequence>